<keyword evidence="2" id="KW-1185">Reference proteome</keyword>
<dbReference type="RefSeq" id="WP_310272771.1">
    <property type="nucleotide sequence ID" value="NZ_JAVDXU010000006.1"/>
</dbReference>
<evidence type="ECO:0000313" key="2">
    <source>
        <dbReference type="Proteomes" id="UP001180453"/>
    </source>
</evidence>
<dbReference type="Proteomes" id="UP001180453">
    <property type="component" value="Unassembled WGS sequence"/>
</dbReference>
<accession>A0ABU1YXE1</accession>
<organism evidence="1 2">
    <name type="scientific">Roseateles saccharophilus</name>
    <name type="common">Pseudomonas saccharophila</name>
    <dbReference type="NCBI Taxonomy" id="304"/>
    <lineage>
        <taxon>Bacteria</taxon>
        <taxon>Pseudomonadati</taxon>
        <taxon>Pseudomonadota</taxon>
        <taxon>Betaproteobacteria</taxon>
        <taxon>Burkholderiales</taxon>
        <taxon>Sphaerotilaceae</taxon>
        <taxon>Roseateles</taxon>
    </lineage>
</organism>
<proteinExistence type="predicted"/>
<evidence type="ECO:0000313" key="1">
    <source>
        <dbReference type="EMBL" id="MDR7272930.1"/>
    </source>
</evidence>
<comment type="caution">
    <text evidence="1">The sequence shown here is derived from an EMBL/GenBank/DDBJ whole genome shotgun (WGS) entry which is preliminary data.</text>
</comment>
<gene>
    <name evidence="1" type="ORF">J2X20_005615</name>
</gene>
<dbReference type="EMBL" id="JAVDXU010000006">
    <property type="protein sequence ID" value="MDR7272930.1"/>
    <property type="molecule type" value="Genomic_DNA"/>
</dbReference>
<name>A0ABU1YXE1_ROSSA</name>
<reference evidence="1 2" key="1">
    <citation type="submission" date="2023-07" db="EMBL/GenBank/DDBJ databases">
        <title>Sorghum-associated microbial communities from plants grown in Nebraska, USA.</title>
        <authorList>
            <person name="Schachtman D."/>
        </authorList>
    </citation>
    <scope>NUCLEOTIDE SEQUENCE [LARGE SCALE GENOMIC DNA]</scope>
    <source>
        <strain evidence="1 2">BE314</strain>
    </source>
</reference>
<sequence length="66" mass="7425">MLLALAGPAMADPGYCVVTAYDPAGRVGAELRYWTAKSPDEKAAWLWGRIHGRRGDMFTMQLQWLR</sequence>
<protein>
    <submittedName>
        <fullName evidence="1">Uncharacterized protein</fullName>
    </submittedName>
</protein>